<keyword evidence="1" id="KW-0812">Transmembrane</keyword>
<evidence type="ECO:0000313" key="2">
    <source>
        <dbReference type="EMBL" id="ORY32649.1"/>
    </source>
</evidence>
<dbReference type="Proteomes" id="UP000193920">
    <property type="component" value="Unassembled WGS sequence"/>
</dbReference>
<accession>A0A1Y2BCV0</accession>
<protein>
    <submittedName>
        <fullName evidence="2">Uncharacterized protein</fullName>
    </submittedName>
</protein>
<keyword evidence="1" id="KW-1133">Transmembrane helix</keyword>
<dbReference type="STRING" id="1754190.A0A1Y2BCV0"/>
<keyword evidence="1" id="KW-0472">Membrane</keyword>
<organism evidence="2 3">
    <name type="scientific">Neocallimastix californiae</name>
    <dbReference type="NCBI Taxonomy" id="1754190"/>
    <lineage>
        <taxon>Eukaryota</taxon>
        <taxon>Fungi</taxon>
        <taxon>Fungi incertae sedis</taxon>
        <taxon>Chytridiomycota</taxon>
        <taxon>Chytridiomycota incertae sedis</taxon>
        <taxon>Neocallimastigomycetes</taxon>
        <taxon>Neocallimastigales</taxon>
        <taxon>Neocallimastigaceae</taxon>
        <taxon>Neocallimastix</taxon>
    </lineage>
</organism>
<reference evidence="2 3" key="1">
    <citation type="submission" date="2016-08" db="EMBL/GenBank/DDBJ databases">
        <title>A Parts List for Fungal Cellulosomes Revealed by Comparative Genomics.</title>
        <authorList>
            <consortium name="DOE Joint Genome Institute"/>
            <person name="Haitjema C.H."/>
            <person name="Gilmore S.P."/>
            <person name="Henske J.K."/>
            <person name="Solomon K.V."/>
            <person name="De Groot R."/>
            <person name="Kuo A."/>
            <person name="Mondo S.J."/>
            <person name="Salamov A.A."/>
            <person name="Labutti K."/>
            <person name="Zhao Z."/>
            <person name="Chiniquy J."/>
            <person name="Barry K."/>
            <person name="Brewer H.M."/>
            <person name="Purvine S.O."/>
            <person name="Wright A.T."/>
            <person name="Boxma B."/>
            <person name="Van Alen T."/>
            <person name="Hackstein J.H."/>
            <person name="Baker S.E."/>
            <person name="Grigoriev I.V."/>
            <person name="O'Malley M.A."/>
        </authorList>
    </citation>
    <scope>NUCLEOTIDE SEQUENCE [LARGE SCALE GENOMIC DNA]</scope>
    <source>
        <strain evidence="2 3">G1</strain>
    </source>
</reference>
<sequence>MVDIIKENNESYIKTYIRNANKTGIDQFEVRYTKINYKSPSNPFKNTKFITSLEDKSTKRYLVPEIECKGVSQNFCNTIDRLVADIEADLKNNIVFYNPVNFKIDFKNLKNDFENETTLASTAIDVYYYLRMENSEIKCNYPQALVKQFLTNGVINYKEPDFTISFSTDEDYYIENVNEIPIKNHGYDLKLILYHEIIHGLGIKTEVTSIENYLRDNEVNPSEFTNFVGENSYLVILREPTVYDNFVRNEKISYLTLADELRPFVDVFPQIKSKLEEYGKGEHSTILDYTKTMNEIVEANVTIVNAAMQAYGMVTHDGLYFKGKSNDIPLQTFENDLETGVSIIHTKHCDNTLESDKYLLDWKIPNSQIICTNDAHTNGIMGPEILDMLNTIGWPTVNDSVQHKYILENSIDSIFSLRSNSSSISIPTFSLFNICIILLLLLWH</sequence>
<keyword evidence="3" id="KW-1185">Reference proteome</keyword>
<evidence type="ECO:0000313" key="3">
    <source>
        <dbReference type="Proteomes" id="UP000193920"/>
    </source>
</evidence>
<dbReference type="OrthoDB" id="73465at2759"/>
<proteinExistence type="predicted"/>
<evidence type="ECO:0000256" key="1">
    <source>
        <dbReference type="SAM" id="Phobius"/>
    </source>
</evidence>
<gene>
    <name evidence="2" type="ORF">LY90DRAFT_673480</name>
</gene>
<feature type="transmembrane region" description="Helical" evidence="1">
    <location>
        <begin position="424"/>
        <end position="443"/>
    </location>
</feature>
<comment type="caution">
    <text evidence="2">The sequence shown here is derived from an EMBL/GenBank/DDBJ whole genome shotgun (WGS) entry which is preliminary data.</text>
</comment>
<name>A0A1Y2BCV0_9FUNG</name>
<dbReference type="EMBL" id="MCOG01000163">
    <property type="protein sequence ID" value="ORY32649.1"/>
    <property type="molecule type" value="Genomic_DNA"/>
</dbReference>
<dbReference type="AlphaFoldDB" id="A0A1Y2BCV0"/>